<dbReference type="OrthoDB" id="10038628at2759"/>
<dbReference type="Proteomes" id="UP000663832">
    <property type="component" value="Unassembled WGS sequence"/>
</dbReference>
<dbReference type="AlphaFoldDB" id="A0A813SMU7"/>
<evidence type="ECO:0000313" key="4">
    <source>
        <dbReference type="Proteomes" id="UP000663832"/>
    </source>
</evidence>
<gene>
    <name evidence="2" type="ORF">BJG266_LOCUS5301</name>
    <name evidence="3" type="ORF">QVE165_LOCUS30152</name>
</gene>
<feature type="signal peptide" evidence="1">
    <location>
        <begin position="1"/>
        <end position="22"/>
    </location>
</feature>
<protein>
    <submittedName>
        <fullName evidence="2">Uncharacterized protein</fullName>
    </submittedName>
</protein>
<dbReference type="EMBL" id="CAJNOI010000014">
    <property type="protein sequence ID" value="CAF0802900.1"/>
    <property type="molecule type" value="Genomic_DNA"/>
</dbReference>
<feature type="chain" id="PRO_5036222962" evidence="1">
    <location>
        <begin position="23"/>
        <end position="278"/>
    </location>
</feature>
<evidence type="ECO:0000313" key="5">
    <source>
        <dbReference type="Proteomes" id="UP000663877"/>
    </source>
</evidence>
<evidence type="ECO:0000256" key="1">
    <source>
        <dbReference type="SAM" id="SignalP"/>
    </source>
</evidence>
<proteinExistence type="predicted"/>
<organism evidence="2 5">
    <name type="scientific">Adineta steineri</name>
    <dbReference type="NCBI Taxonomy" id="433720"/>
    <lineage>
        <taxon>Eukaryota</taxon>
        <taxon>Metazoa</taxon>
        <taxon>Spiralia</taxon>
        <taxon>Gnathifera</taxon>
        <taxon>Rotifera</taxon>
        <taxon>Eurotatoria</taxon>
        <taxon>Bdelloidea</taxon>
        <taxon>Adinetida</taxon>
        <taxon>Adinetidae</taxon>
        <taxon>Adineta</taxon>
    </lineage>
</organism>
<dbReference type="Proteomes" id="UP000663877">
    <property type="component" value="Unassembled WGS sequence"/>
</dbReference>
<accession>A0A813SMU7</accession>
<keyword evidence="4" id="KW-1185">Reference proteome</keyword>
<name>A0A813SMU7_9BILA</name>
<reference evidence="2" key="1">
    <citation type="submission" date="2021-02" db="EMBL/GenBank/DDBJ databases">
        <authorList>
            <person name="Nowell W R."/>
        </authorList>
    </citation>
    <scope>NUCLEOTIDE SEQUENCE</scope>
</reference>
<dbReference type="EMBL" id="CAJNOM010000248">
    <property type="protein sequence ID" value="CAF1281168.1"/>
    <property type="molecule type" value="Genomic_DNA"/>
</dbReference>
<sequence>MMILLHSLSFLLLILTIKYCSSLICYECNEIVITSSNLTTPSGCTKMNVDKTYCTITIVLHNNDIGYLNVESETAHQAFGYNEDFVLLGLTVKNNGSYEYGLTYHCLTDGCNEPKLSKIQLLFNSTIIDHYTNNIIHELYTITPEIPLICSNYTNSTTPDKCFSHDHKRAVCVTCVASIDGITNSVCMDCLTTSDLSTLLRDERAYMLKTRNTTNHNFELHCNKPYCNRMDSIERVKHLYRYNFDYDKFPPNSTSNLTLYNKNIIFCFIFILFIWNKF</sequence>
<comment type="caution">
    <text evidence="2">The sequence shown here is derived from an EMBL/GenBank/DDBJ whole genome shotgun (WGS) entry which is preliminary data.</text>
</comment>
<evidence type="ECO:0000313" key="3">
    <source>
        <dbReference type="EMBL" id="CAF1281168.1"/>
    </source>
</evidence>
<keyword evidence="1" id="KW-0732">Signal</keyword>
<evidence type="ECO:0000313" key="2">
    <source>
        <dbReference type="EMBL" id="CAF0802900.1"/>
    </source>
</evidence>